<organism evidence="1 2">
    <name type="scientific">Dendrobium chrysotoxum</name>
    <name type="common">Orchid</name>
    <dbReference type="NCBI Taxonomy" id="161865"/>
    <lineage>
        <taxon>Eukaryota</taxon>
        <taxon>Viridiplantae</taxon>
        <taxon>Streptophyta</taxon>
        <taxon>Embryophyta</taxon>
        <taxon>Tracheophyta</taxon>
        <taxon>Spermatophyta</taxon>
        <taxon>Magnoliopsida</taxon>
        <taxon>Liliopsida</taxon>
        <taxon>Asparagales</taxon>
        <taxon>Orchidaceae</taxon>
        <taxon>Epidendroideae</taxon>
        <taxon>Malaxideae</taxon>
        <taxon>Dendrobiinae</taxon>
        <taxon>Dendrobium</taxon>
    </lineage>
</organism>
<accession>A0AAV7HEM1</accession>
<evidence type="ECO:0000313" key="1">
    <source>
        <dbReference type="EMBL" id="KAH0467461.1"/>
    </source>
</evidence>
<dbReference type="InterPro" id="IPR040262">
    <property type="entry name" value="At4g38062-like"/>
</dbReference>
<dbReference type="PANTHER" id="PTHR45287:SF4">
    <property type="entry name" value="OS03G0691500 PROTEIN"/>
    <property type="match status" value="1"/>
</dbReference>
<reference evidence="1 2" key="1">
    <citation type="journal article" date="2021" name="Hortic Res">
        <title>Chromosome-scale assembly of the Dendrobium chrysotoxum genome enhances the understanding of orchid evolution.</title>
        <authorList>
            <person name="Zhang Y."/>
            <person name="Zhang G.Q."/>
            <person name="Zhang D."/>
            <person name="Liu X.D."/>
            <person name="Xu X.Y."/>
            <person name="Sun W.H."/>
            <person name="Yu X."/>
            <person name="Zhu X."/>
            <person name="Wang Z.W."/>
            <person name="Zhao X."/>
            <person name="Zhong W.Y."/>
            <person name="Chen H."/>
            <person name="Yin W.L."/>
            <person name="Huang T."/>
            <person name="Niu S.C."/>
            <person name="Liu Z.J."/>
        </authorList>
    </citation>
    <scope>NUCLEOTIDE SEQUENCE [LARGE SCALE GENOMIC DNA]</scope>
    <source>
        <strain evidence="1">Lindl</strain>
    </source>
</reference>
<gene>
    <name evidence="1" type="ORF">IEQ34_004699</name>
</gene>
<evidence type="ECO:0000313" key="2">
    <source>
        <dbReference type="Proteomes" id="UP000775213"/>
    </source>
</evidence>
<keyword evidence="2" id="KW-1185">Reference proteome</keyword>
<comment type="caution">
    <text evidence="1">The sequence shown here is derived from an EMBL/GenBank/DDBJ whole genome shotgun (WGS) entry which is preliminary data.</text>
</comment>
<dbReference type="PANTHER" id="PTHR45287">
    <property type="entry name" value="OS03G0691500 PROTEIN"/>
    <property type="match status" value="1"/>
</dbReference>
<protein>
    <submittedName>
        <fullName evidence="1">Uncharacterized protein</fullName>
    </submittedName>
</protein>
<name>A0AAV7HEM1_DENCH</name>
<sequence>MRTRFKDKIKELEQVNKELVFALDEANVKAKEREKMVCGYKKEIEVLKGLLSESQKKYCDAELRAQAPKELRRRDEMLDELLKEKVEIEDRLKWKIE</sequence>
<dbReference type="EMBL" id="JAGFBR010000005">
    <property type="protein sequence ID" value="KAH0467461.1"/>
    <property type="molecule type" value="Genomic_DNA"/>
</dbReference>
<dbReference type="AlphaFoldDB" id="A0AAV7HEM1"/>
<proteinExistence type="predicted"/>
<dbReference type="Proteomes" id="UP000775213">
    <property type="component" value="Unassembled WGS sequence"/>
</dbReference>